<proteinExistence type="predicted"/>
<evidence type="ECO:0000256" key="3">
    <source>
        <dbReference type="ARBA" id="ARBA00022729"/>
    </source>
</evidence>
<dbReference type="PANTHER" id="PTHR13024">
    <property type="entry name" value="MICROSOMAL TRIGLYCERIDE TRANSFER PROTEIN, LARGE SUBUNIT"/>
    <property type="match status" value="1"/>
</dbReference>
<evidence type="ECO:0000313" key="8">
    <source>
        <dbReference type="Proteomes" id="UP000015104"/>
    </source>
</evidence>
<name>T1KDQ4_TETUR</name>
<reference evidence="8" key="1">
    <citation type="submission" date="2011-08" db="EMBL/GenBank/DDBJ databases">
        <authorList>
            <person name="Rombauts S."/>
        </authorList>
    </citation>
    <scope>NUCLEOTIDE SEQUENCE</scope>
    <source>
        <strain evidence="8">London</strain>
    </source>
</reference>
<dbReference type="GO" id="GO:0005783">
    <property type="term" value="C:endoplasmic reticulum"/>
    <property type="evidence" value="ECO:0007669"/>
    <property type="project" value="UniProtKB-SubCell"/>
</dbReference>
<dbReference type="EMBL" id="CAEY01002026">
    <property type="status" value="NOT_ANNOTATED_CDS"/>
    <property type="molecule type" value="Genomic_DNA"/>
</dbReference>
<dbReference type="STRING" id="32264.T1KDQ4"/>
<dbReference type="InterPro" id="IPR015819">
    <property type="entry name" value="Lipid_transp_b-sht_shell"/>
</dbReference>
<evidence type="ECO:0000256" key="1">
    <source>
        <dbReference type="ARBA" id="ARBA00004240"/>
    </source>
</evidence>
<keyword evidence="8" id="KW-1185">Reference proteome</keyword>
<reference evidence="7" key="2">
    <citation type="submission" date="2015-06" db="UniProtKB">
        <authorList>
            <consortium name="EnsemblMetazoa"/>
        </authorList>
    </citation>
    <scope>IDENTIFICATION</scope>
</reference>
<keyword evidence="5" id="KW-1133">Transmembrane helix</keyword>
<dbReference type="AlphaFoldDB" id="T1KDQ4"/>
<keyword evidence="3" id="KW-0732">Signal</keyword>
<evidence type="ECO:0000259" key="6">
    <source>
        <dbReference type="Pfam" id="PF19444"/>
    </source>
</evidence>
<dbReference type="PANTHER" id="PTHR13024:SF0">
    <property type="entry name" value="MICROSOMAL TRIACYLGLYCEROL TRANSFER PROTEIN"/>
    <property type="match status" value="1"/>
</dbReference>
<dbReference type="SUPFAM" id="SSF48431">
    <property type="entry name" value="Lipovitellin-phosvitin complex, superhelical domain"/>
    <property type="match status" value="1"/>
</dbReference>
<keyword evidence="2" id="KW-0813">Transport</keyword>
<dbReference type="InterPro" id="IPR045811">
    <property type="entry name" value="MTP_lip-bd"/>
</dbReference>
<dbReference type="GO" id="GO:0005548">
    <property type="term" value="F:phospholipid transporter activity"/>
    <property type="evidence" value="ECO:0007669"/>
    <property type="project" value="InterPro"/>
</dbReference>
<dbReference type="EnsemblMetazoa" id="tetur09g03820.1">
    <property type="protein sequence ID" value="tetur09g03820.1"/>
    <property type="gene ID" value="tetur09g03820"/>
</dbReference>
<protein>
    <recommendedName>
        <fullName evidence="6">MTP large subunit lipid-binding domain-containing protein</fullName>
    </recommendedName>
</protein>
<evidence type="ECO:0000313" key="7">
    <source>
        <dbReference type="EnsemblMetazoa" id="tetur09g03820.1"/>
    </source>
</evidence>
<dbReference type="GO" id="GO:0008289">
    <property type="term" value="F:lipid binding"/>
    <property type="evidence" value="ECO:0007669"/>
    <property type="project" value="InterPro"/>
</dbReference>
<dbReference type="InterPro" id="IPR039988">
    <property type="entry name" value="MTTP"/>
</dbReference>
<dbReference type="SUPFAM" id="SSF56968">
    <property type="entry name" value="Lipovitellin-phosvitin complex, beta-sheet shell regions"/>
    <property type="match status" value="1"/>
</dbReference>
<dbReference type="GO" id="GO:0005794">
    <property type="term" value="C:Golgi apparatus"/>
    <property type="evidence" value="ECO:0007669"/>
    <property type="project" value="TreeGrafter"/>
</dbReference>
<accession>T1KDQ4</accession>
<evidence type="ECO:0000256" key="4">
    <source>
        <dbReference type="ARBA" id="ARBA00022824"/>
    </source>
</evidence>
<feature type="domain" description="MTP large subunit lipid-binding" evidence="6">
    <location>
        <begin position="652"/>
        <end position="926"/>
    </location>
</feature>
<keyword evidence="5" id="KW-0812">Transmembrane</keyword>
<keyword evidence="4" id="KW-0256">Endoplasmic reticulum</keyword>
<feature type="transmembrane region" description="Helical" evidence="5">
    <location>
        <begin position="12"/>
        <end position="36"/>
    </location>
</feature>
<dbReference type="Proteomes" id="UP000015104">
    <property type="component" value="Unassembled WGS sequence"/>
</dbReference>
<dbReference type="GO" id="GO:0042157">
    <property type="term" value="P:lipoprotein metabolic process"/>
    <property type="evidence" value="ECO:0007669"/>
    <property type="project" value="TreeGrafter"/>
</dbReference>
<evidence type="ECO:0000256" key="5">
    <source>
        <dbReference type="SAM" id="Phobius"/>
    </source>
</evidence>
<dbReference type="Pfam" id="PF19444">
    <property type="entry name" value="MTP_lip_bd"/>
    <property type="match status" value="1"/>
</dbReference>
<dbReference type="eggNOG" id="KOG4337">
    <property type="taxonomic scope" value="Eukaryota"/>
</dbReference>
<dbReference type="Gene3D" id="1.25.10.20">
    <property type="entry name" value="Vitellinogen, superhelical"/>
    <property type="match status" value="1"/>
</dbReference>
<dbReference type="HOGENOM" id="CLU_014703_0_0_1"/>
<organism evidence="7 8">
    <name type="scientific">Tetranychus urticae</name>
    <name type="common">Two-spotted spider mite</name>
    <dbReference type="NCBI Taxonomy" id="32264"/>
    <lineage>
        <taxon>Eukaryota</taxon>
        <taxon>Metazoa</taxon>
        <taxon>Ecdysozoa</taxon>
        <taxon>Arthropoda</taxon>
        <taxon>Chelicerata</taxon>
        <taxon>Arachnida</taxon>
        <taxon>Acari</taxon>
        <taxon>Acariformes</taxon>
        <taxon>Trombidiformes</taxon>
        <taxon>Prostigmata</taxon>
        <taxon>Eleutherengona</taxon>
        <taxon>Raphignathae</taxon>
        <taxon>Tetranychoidea</taxon>
        <taxon>Tetranychidae</taxon>
        <taxon>Tetranychus</taxon>
    </lineage>
</organism>
<comment type="subcellular location">
    <subcellularLocation>
        <location evidence="1">Endoplasmic reticulum</location>
    </subcellularLocation>
</comment>
<keyword evidence="5" id="KW-0472">Membrane</keyword>
<dbReference type="InterPro" id="IPR011030">
    <property type="entry name" value="Lipovitellin_superhlx_dom"/>
</dbReference>
<dbReference type="GO" id="GO:0016323">
    <property type="term" value="C:basolateral plasma membrane"/>
    <property type="evidence" value="ECO:0007669"/>
    <property type="project" value="TreeGrafter"/>
</dbReference>
<sequence length="928" mass="104623">MPNRTNCNSTLKILDNLGIFIFMLLKILLLNLSWLINCHPAPSMVLCHGLQLNVKYYYDYWTMLMLNNDDHTGKEPVSFGYKGTFLVENVWQDKTNYVIKVDFTPSSTGHYLDHDGKPVRGPGYGSTNYHSYPLFAHIVDSNDMQIVKSFYRHNKESITSVNLKKAIVSLLRTKKTNYSKDVTWNKKGQDIEQSYSSKTDKIEPIMSPLIIDEWSISTNLGRDHTLVTESVGWQNVSLISRIYNTAYSKLHSRFTLKLNREEKGAKSKLSSVPAISSVFESLGEDYIEDHLLYQREQQTCHNCATLKTLEKDYEEHMSDTEMASIPASIAYLKLVDRVRSGGPGTSKQDIINLLQQRKQKKDVLSSLLDIMAGTRTDQSLSASFEFLDLPRNEDLDICERFLSSLSVSCLTATQSSSDLSLSSLQFIISSLKEIVHVPNWRSNKLKWSTIMTLGTALRAYNTLQINSYVDNHNRDIIQLITTELDNCDDTECRVSLLHAFGNAGNLKLSLKVLSGHAINLKARQESVAALKSIKECLDHLFDKCNSNIIHDNESTCIKHYLTEDELKKLITLISLVIWNEKLESTSRIIATEIATHYIQDDSLVNSILKEVEHFDNFEMSTLMWNRALRHRRSTGNETSKPANWLLHSNRFNGSSASFHKVMGGTGTMNASYGITMELLSKARLLKESAFSFELQSNTSKPQHILTVGLIARGLGSLAGDDGSSSEEETTSAGMILKVLGVQLRPYTFFSGKGELMGHVWSGTASDPITAFSGNLLVSDHQHGYNLINGFVLEQQVRGVLSLELTGEIQISLWNRNSHSIVKAKGSLLVQGSQAVLTSDITTKISQKFAFGGSSSMDLVTDAEFYNLPFKHCLQMHQPELIFRHNTRKYEQIDSDKVNARIHRRNYYIPAKSFAFHRDNNEMCALMNS</sequence>
<evidence type="ECO:0000256" key="2">
    <source>
        <dbReference type="ARBA" id="ARBA00022448"/>
    </source>
</evidence>